<evidence type="ECO:0000313" key="5">
    <source>
        <dbReference type="Proteomes" id="UP000694888"/>
    </source>
</evidence>
<dbReference type="Pfam" id="PF07690">
    <property type="entry name" value="MFS_1"/>
    <property type="match status" value="2"/>
</dbReference>
<feature type="compositionally biased region" description="Polar residues" evidence="2">
    <location>
        <begin position="647"/>
        <end position="659"/>
    </location>
</feature>
<feature type="compositionally biased region" description="Polar residues" evidence="2">
    <location>
        <begin position="595"/>
        <end position="607"/>
    </location>
</feature>
<feature type="transmembrane region" description="Helical" evidence="3">
    <location>
        <begin position="917"/>
        <end position="942"/>
    </location>
</feature>
<dbReference type="InterPro" id="IPR036259">
    <property type="entry name" value="MFS_trans_sf"/>
</dbReference>
<comment type="subcellular location">
    <subcellularLocation>
        <location evidence="1">Membrane</location>
        <topology evidence="1">Multi-pass membrane protein</topology>
    </subcellularLocation>
</comment>
<feature type="region of interest" description="Disordered" evidence="2">
    <location>
        <begin position="993"/>
        <end position="1012"/>
    </location>
</feature>
<evidence type="ECO:0000256" key="3">
    <source>
        <dbReference type="SAM" id="Phobius"/>
    </source>
</evidence>
<organism evidence="5 6">
    <name type="scientific">Aplysia californica</name>
    <name type="common">California sea hare</name>
    <dbReference type="NCBI Taxonomy" id="6500"/>
    <lineage>
        <taxon>Eukaryota</taxon>
        <taxon>Metazoa</taxon>
        <taxon>Spiralia</taxon>
        <taxon>Lophotrochozoa</taxon>
        <taxon>Mollusca</taxon>
        <taxon>Gastropoda</taxon>
        <taxon>Heterobranchia</taxon>
        <taxon>Euthyneura</taxon>
        <taxon>Tectipleura</taxon>
        <taxon>Aplysiida</taxon>
        <taxon>Aplysioidea</taxon>
        <taxon>Aplysiidae</taxon>
        <taxon>Aplysia</taxon>
    </lineage>
</organism>
<dbReference type="InterPro" id="IPR050327">
    <property type="entry name" value="Proton-linked_MCT"/>
</dbReference>
<feature type="region of interest" description="Disordered" evidence="2">
    <location>
        <begin position="553"/>
        <end position="577"/>
    </location>
</feature>
<feature type="compositionally biased region" description="Basic and acidic residues" evidence="2">
    <location>
        <begin position="69"/>
        <end position="80"/>
    </location>
</feature>
<reference evidence="6" key="1">
    <citation type="submission" date="2025-08" db="UniProtKB">
        <authorList>
            <consortium name="RefSeq"/>
        </authorList>
    </citation>
    <scope>IDENTIFICATION</scope>
</reference>
<keyword evidence="3" id="KW-1133">Transmembrane helix</keyword>
<feature type="compositionally biased region" description="Basic and acidic residues" evidence="2">
    <location>
        <begin position="93"/>
        <end position="102"/>
    </location>
</feature>
<feature type="transmembrane region" description="Helical" evidence="3">
    <location>
        <begin position="379"/>
        <end position="400"/>
    </location>
</feature>
<dbReference type="Gene3D" id="1.20.1250.20">
    <property type="entry name" value="MFS general substrate transporter like domains"/>
    <property type="match status" value="2"/>
</dbReference>
<feature type="transmembrane region" description="Helical" evidence="3">
    <location>
        <begin position="412"/>
        <end position="433"/>
    </location>
</feature>
<feature type="transmembrane region" description="Helical" evidence="3">
    <location>
        <begin position="445"/>
        <end position="462"/>
    </location>
</feature>
<dbReference type="Proteomes" id="UP000694888">
    <property type="component" value="Unplaced"/>
</dbReference>
<feature type="transmembrane region" description="Helical" evidence="3">
    <location>
        <begin position="790"/>
        <end position="810"/>
    </location>
</feature>
<feature type="region of interest" description="Disordered" evidence="2">
    <location>
        <begin position="1"/>
        <end position="102"/>
    </location>
</feature>
<dbReference type="RefSeq" id="XP_005090743.1">
    <property type="nucleotide sequence ID" value="XM_005090686.3"/>
</dbReference>
<feature type="compositionally biased region" description="Polar residues" evidence="2">
    <location>
        <begin position="557"/>
        <end position="567"/>
    </location>
</feature>
<dbReference type="InterPro" id="IPR020846">
    <property type="entry name" value="MFS_dom"/>
</dbReference>
<sequence>MNGLVSVEEGSSDLSSSAPNVSQMINETSDKDLKGILLKGIGEDQTTNNTNASESLKSHDEENGLEENLGDKSSEKRVAEADVQNSVEPTETDDQKKEDDSKAVTFAEDVEVFDLSKASTALNVPSSKTEQCISEDVDSKQSLHSQKILPEDQKHCITKELQNTDSKANNELGPSDLETAHRSLTEDPVLAAEQEYQEPDLGGSVKDVEKEPLLENVPSTPSDNLSQGGYIDTIGPLENEDFLRRMHSSVSHVYGEDSGFQAASNLDLVEFTGEGNALPDIDRGYAWIILASAVAALALLGATTIAAGILMPAILEQIDPDITKASWIGSVHVSTMCMSGPFVGVVLNRLGSRLTVLIAGVVLSLGFIGASFAQSVLQLILTHGLVSGIGSGFVLNTMFVTAGQRFNRFRGLACGLLATGTGVGLLAGGSALSTLLNSFGLRGTYLLWAGILLHIFACGMFLRPSGEQKLRTLEVKAAKSLKFHQLRSEQSLTSGRQSMASGVNSILSSVDRTSMFSGRSSVHRRPEFHRFSSRANRYDPGANPLLRDVLHRETSRSSHSVATFHSQKSNKKSNDTGSQQVVGRFTFAPAAVDSQSAFTSSPGNTPVPSSPIASDCSDNDTSPTEPGPPHVSSTLSVPQRISDGKASHTNLENDPQSPTSEKETSEFGGSFRRRLISTSSQTQSHYTSMSHISQRSTLRDLLPKEYDNESLASTLVSALQPVDALTPRYRLGPRSVSTIMGSILSFPTALTIVKDDLSQLGDLTIAEEKTIGDHLISLLDSLRLLKNKPFLVFIVTCFLWSFGESPIAIYLPSYAVSQGTSILEASSLYTAMGLGSMIGRFLSGLIASDCDIGPILLHTGCLSIAGCLVVLSPLITATFSQQLLLSGVFGLYTGSLVPLSSLITIELLGIEELGLGYGFLSLFQGVGYLIGPPLAGIIVAAIGYEKAFIFSGCILICASLMEMLTVVFLRRAIEQNTDTNSLDDLERALRKISDHESDDEEETKASRLSLSKSAAGSLKTNLNQDVEVDKKAGGDENIDTVDSGPVADDVLEPIAEEVEKQSFQGLDT</sequence>
<evidence type="ECO:0000256" key="1">
    <source>
        <dbReference type="ARBA" id="ARBA00004141"/>
    </source>
</evidence>
<keyword evidence="5" id="KW-1185">Reference proteome</keyword>
<dbReference type="SUPFAM" id="SSF103473">
    <property type="entry name" value="MFS general substrate transporter"/>
    <property type="match status" value="1"/>
</dbReference>
<feature type="transmembrane region" description="Helical" evidence="3">
    <location>
        <begin position="285"/>
        <end position="315"/>
    </location>
</feature>
<evidence type="ECO:0000313" key="6">
    <source>
        <dbReference type="RefSeq" id="XP_005090743.1"/>
    </source>
</evidence>
<keyword evidence="3" id="KW-0472">Membrane</keyword>
<name>A0ABM0JCT4_APLCA</name>
<feature type="domain" description="Major facilitator superfamily (MFS) profile" evidence="4">
    <location>
        <begin position="789"/>
        <end position="1068"/>
    </location>
</feature>
<feature type="region of interest" description="Disordered" evidence="2">
    <location>
        <begin position="595"/>
        <end position="671"/>
    </location>
</feature>
<keyword evidence="3" id="KW-0812">Transmembrane</keyword>
<dbReference type="PROSITE" id="PS50850">
    <property type="entry name" value="MFS"/>
    <property type="match status" value="1"/>
</dbReference>
<feature type="transmembrane region" description="Helical" evidence="3">
    <location>
        <begin position="948"/>
        <end position="969"/>
    </location>
</feature>
<dbReference type="PANTHER" id="PTHR11360:SF284">
    <property type="entry name" value="EG:103B4.3 PROTEIN-RELATED"/>
    <property type="match status" value="1"/>
</dbReference>
<evidence type="ECO:0000259" key="4">
    <source>
        <dbReference type="PROSITE" id="PS50850"/>
    </source>
</evidence>
<feature type="transmembrane region" description="Helical" evidence="3">
    <location>
        <begin position="883"/>
        <end position="905"/>
    </location>
</feature>
<protein>
    <submittedName>
        <fullName evidence="6">Uncharacterized protein LOC101852300</fullName>
    </submittedName>
</protein>
<dbReference type="InterPro" id="IPR011701">
    <property type="entry name" value="MFS"/>
</dbReference>
<feature type="compositionally biased region" description="Polar residues" evidence="2">
    <location>
        <begin position="44"/>
        <end position="55"/>
    </location>
</feature>
<gene>
    <name evidence="6" type="primary">LOC101852300</name>
</gene>
<accession>A0ABM0JCT4</accession>
<proteinExistence type="predicted"/>
<dbReference type="GeneID" id="101852300"/>
<evidence type="ECO:0000256" key="2">
    <source>
        <dbReference type="SAM" id="MobiDB-lite"/>
    </source>
</evidence>
<feature type="transmembrane region" description="Helical" evidence="3">
    <location>
        <begin position="354"/>
        <end position="373"/>
    </location>
</feature>
<feature type="region of interest" description="Disordered" evidence="2">
    <location>
        <begin position="1017"/>
        <end position="1068"/>
    </location>
</feature>
<dbReference type="PANTHER" id="PTHR11360">
    <property type="entry name" value="MONOCARBOXYLATE TRANSPORTER"/>
    <property type="match status" value="1"/>
</dbReference>
<feature type="transmembrane region" description="Helical" evidence="3">
    <location>
        <begin position="327"/>
        <end position="347"/>
    </location>
</feature>
<feature type="compositionally biased region" description="Low complexity" evidence="2">
    <location>
        <begin position="1"/>
        <end position="17"/>
    </location>
</feature>
<feature type="compositionally biased region" description="Polar residues" evidence="2">
    <location>
        <begin position="18"/>
        <end position="27"/>
    </location>
</feature>
<feature type="transmembrane region" description="Helical" evidence="3">
    <location>
        <begin position="855"/>
        <end position="877"/>
    </location>
</feature>